<keyword evidence="1" id="KW-0328">Glycosyltransferase</keyword>
<dbReference type="GO" id="GO:0046872">
    <property type="term" value="F:metal ion binding"/>
    <property type="evidence" value="ECO:0007669"/>
    <property type="project" value="UniProtKB-KW"/>
</dbReference>
<comment type="caution">
    <text evidence="4">The sequence shown here is derived from an EMBL/GenBank/DDBJ whole genome shotgun (WGS) entry which is preliminary data.</text>
</comment>
<reference evidence="4 5" key="1">
    <citation type="submission" date="2014-04" db="EMBL/GenBank/DDBJ databases">
        <title>Draft genome sequence of Pantoea beijingensis strain LMG 27579, an emerging pathogen to Pleurotus eryngii with potential industrial application.</title>
        <authorList>
            <person name="Xu F."/>
            <person name="Liu Y."/>
            <person name="Wang S."/>
            <person name="Yin Y."/>
            <person name="Ma Y."/>
            <person name="Zhao S."/>
            <person name="Rong C."/>
        </authorList>
    </citation>
    <scope>NUCLEOTIDE SEQUENCE [LARGE SCALE GENOMIC DNA]</scope>
    <source>
        <strain evidence="4 5">LMG 27579</strain>
    </source>
</reference>
<dbReference type="AlphaFoldDB" id="A0A443IGH8"/>
<dbReference type="SUPFAM" id="SSF53448">
    <property type="entry name" value="Nucleotide-diphospho-sugar transferases"/>
    <property type="match status" value="1"/>
</dbReference>
<dbReference type="PANTHER" id="PTHR13778">
    <property type="entry name" value="GLYCOSYLTRANSFERASE 8 DOMAIN-CONTAINING PROTEIN"/>
    <property type="match status" value="1"/>
</dbReference>
<keyword evidence="5" id="KW-1185">Reference proteome</keyword>
<dbReference type="CDD" id="cd04194">
    <property type="entry name" value="GT8_A4GalT_like"/>
    <property type="match status" value="1"/>
</dbReference>
<dbReference type="PANTHER" id="PTHR13778:SF47">
    <property type="entry name" value="LIPOPOLYSACCHARIDE 1,3-GALACTOSYLTRANSFERASE"/>
    <property type="match status" value="1"/>
</dbReference>
<evidence type="ECO:0000256" key="3">
    <source>
        <dbReference type="ARBA" id="ARBA00022723"/>
    </source>
</evidence>
<name>A0A443IGH8_9GAMM</name>
<accession>A0A443IGH8</accession>
<keyword evidence="3" id="KW-0479">Metal-binding</keyword>
<dbReference type="InterPro" id="IPR050748">
    <property type="entry name" value="Glycosyltrans_8_dom-fam"/>
</dbReference>
<evidence type="ECO:0000313" key="4">
    <source>
        <dbReference type="EMBL" id="RWR03194.1"/>
    </source>
</evidence>
<dbReference type="Gene3D" id="3.90.550.10">
    <property type="entry name" value="Spore Coat Polysaccharide Biosynthesis Protein SpsA, Chain A"/>
    <property type="match status" value="1"/>
</dbReference>
<organism evidence="4 5">
    <name type="scientific">[Pantoea] beijingensis</name>
    <dbReference type="NCBI Taxonomy" id="1324864"/>
    <lineage>
        <taxon>Bacteria</taxon>
        <taxon>Pseudomonadati</taxon>
        <taxon>Pseudomonadota</taxon>
        <taxon>Gammaproteobacteria</taxon>
        <taxon>Enterobacterales</taxon>
        <taxon>Erwiniaceae</taxon>
        <taxon>Erwinia</taxon>
    </lineage>
</organism>
<gene>
    <name evidence="4" type="ORF">ED28_03975</name>
</gene>
<evidence type="ECO:0000256" key="2">
    <source>
        <dbReference type="ARBA" id="ARBA00022679"/>
    </source>
</evidence>
<dbReference type="InterPro" id="IPR029044">
    <property type="entry name" value="Nucleotide-diphossugar_trans"/>
</dbReference>
<dbReference type="GO" id="GO:0016757">
    <property type="term" value="F:glycosyltransferase activity"/>
    <property type="evidence" value="ECO:0007669"/>
    <property type="project" value="UniProtKB-KW"/>
</dbReference>
<evidence type="ECO:0000313" key="5">
    <source>
        <dbReference type="Proteomes" id="UP000288794"/>
    </source>
</evidence>
<dbReference type="Proteomes" id="UP000288794">
    <property type="component" value="Unassembled WGS sequence"/>
</dbReference>
<keyword evidence="2 4" id="KW-0808">Transferase</keyword>
<dbReference type="InterPro" id="IPR002495">
    <property type="entry name" value="Glyco_trans_8"/>
</dbReference>
<proteinExistence type="predicted"/>
<evidence type="ECO:0000256" key="1">
    <source>
        <dbReference type="ARBA" id="ARBA00022676"/>
    </source>
</evidence>
<protein>
    <submittedName>
        <fullName evidence="4">Glycosyl transferase family 8</fullName>
    </submittedName>
</protein>
<dbReference type="EMBL" id="JMEE01000003">
    <property type="protein sequence ID" value="RWR03194.1"/>
    <property type="molecule type" value="Genomic_DNA"/>
</dbReference>
<sequence>MNHNNNHQINIAYCTDANYLEYVATSITSVIMNNMQASLAFYVFVYDVSSDDIEKLKKTSPYIEVFEMEKSDIDKYQTDFKIKHLNRSTYMRLAVPRLLKDKVDTFIYLDADTLCFDDISAITEIDVSKVICAVGHDSLDAAETKHAKRLGLNVDNYFNAGFLYINVENWISNGIEEKANEILFEKAQELPYLDQDALNIAMTGNVTFIDNKWNFIHNWYTETQKDTYFYDKSDLPRIVHFTGGRKPWFKEHEGLSQQLFSFYHHFTPWRNEPLRSFSSRMRPTDYRVYSRQHFQRRQFGKAIVNYLKYLKAKFKP</sequence>
<dbReference type="Pfam" id="PF01501">
    <property type="entry name" value="Glyco_transf_8"/>
    <property type="match status" value="1"/>
</dbReference>
<dbReference type="RefSeq" id="WP_128175466.1">
    <property type="nucleotide sequence ID" value="NZ_CP071409.1"/>
</dbReference>